<gene>
    <name evidence="1" type="ORF">RPERSI_LOCUS28513</name>
</gene>
<keyword evidence="2" id="KW-1185">Reference proteome</keyword>
<feature type="non-terminal residue" evidence="1">
    <location>
        <position position="1"/>
    </location>
</feature>
<proteinExistence type="predicted"/>
<reference evidence="1" key="1">
    <citation type="submission" date="2021-06" db="EMBL/GenBank/DDBJ databases">
        <authorList>
            <person name="Kallberg Y."/>
            <person name="Tangrot J."/>
            <person name="Rosling A."/>
        </authorList>
    </citation>
    <scope>NUCLEOTIDE SEQUENCE</scope>
    <source>
        <strain evidence="1">MA461A</strain>
    </source>
</reference>
<evidence type="ECO:0000313" key="2">
    <source>
        <dbReference type="Proteomes" id="UP000789920"/>
    </source>
</evidence>
<dbReference type="Proteomes" id="UP000789920">
    <property type="component" value="Unassembled WGS sequence"/>
</dbReference>
<comment type="caution">
    <text evidence="1">The sequence shown here is derived from an EMBL/GenBank/DDBJ whole genome shotgun (WGS) entry which is preliminary data.</text>
</comment>
<organism evidence="1 2">
    <name type="scientific">Racocetra persica</name>
    <dbReference type="NCBI Taxonomy" id="160502"/>
    <lineage>
        <taxon>Eukaryota</taxon>
        <taxon>Fungi</taxon>
        <taxon>Fungi incertae sedis</taxon>
        <taxon>Mucoromycota</taxon>
        <taxon>Glomeromycotina</taxon>
        <taxon>Glomeromycetes</taxon>
        <taxon>Diversisporales</taxon>
        <taxon>Gigasporaceae</taxon>
        <taxon>Racocetra</taxon>
    </lineage>
</organism>
<dbReference type="EMBL" id="CAJVQC010104183">
    <property type="protein sequence ID" value="CAG8832592.1"/>
    <property type="molecule type" value="Genomic_DNA"/>
</dbReference>
<feature type="non-terminal residue" evidence="1">
    <location>
        <position position="201"/>
    </location>
</feature>
<sequence length="201" mass="23574">KRTGQDLTEALEQAKNYARKRNSPIAYAIIETALHFIDKNEYNPRKIIAIKDREKLIKVFSFANNQLRDDGLTEGHERFTSRKKKKEKTNDVQKAKLSLIDSTEQSKYGADIFQHLQIRNPATLKRIIDKLTSLQLTSIDIDVKGEAFEYFLKEAIKGQKKDLGQYFTPRHIVDFLVKLADPKPHETIYDPFLWHWRHSYQ</sequence>
<evidence type="ECO:0000313" key="1">
    <source>
        <dbReference type="EMBL" id="CAG8832592.1"/>
    </source>
</evidence>
<accession>A0ACA9SCX7</accession>
<protein>
    <submittedName>
        <fullName evidence="1">14760_t:CDS:1</fullName>
    </submittedName>
</protein>
<name>A0ACA9SCX7_9GLOM</name>